<proteinExistence type="predicted"/>
<evidence type="ECO:0000256" key="1">
    <source>
        <dbReference type="ARBA" id="ARBA00004370"/>
    </source>
</evidence>
<feature type="transmembrane region" description="Helical" evidence="5">
    <location>
        <begin position="109"/>
        <end position="130"/>
    </location>
</feature>
<keyword evidence="2 5" id="KW-0812">Transmembrane</keyword>
<dbReference type="InterPro" id="IPR023352">
    <property type="entry name" value="MAPEG-like_dom_sf"/>
</dbReference>
<organism evidence="6 7">
    <name type="scientific">Tsuneonella deserti</name>
    <dbReference type="NCBI Taxonomy" id="2035528"/>
    <lineage>
        <taxon>Bacteria</taxon>
        <taxon>Pseudomonadati</taxon>
        <taxon>Pseudomonadota</taxon>
        <taxon>Alphaproteobacteria</taxon>
        <taxon>Sphingomonadales</taxon>
        <taxon>Erythrobacteraceae</taxon>
        <taxon>Tsuneonella</taxon>
    </lineage>
</organism>
<keyword evidence="3 5" id="KW-1133">Transmembrane helix</keyword>
<dbReference type="SUPFAM" id="SSF161084">
    <property type="entry name" value="MAPEG domain-like"/>
    <property type="match status" value="1"/>
</dbReference>
<name>A0ABQ1S8L5_9SPHN</name>
<dbReference type="PANTHER" id="PTHR35814">
    <property type="match status" value="1"/>
</dbReference>
<keyword evidence="7" id="KW-1185">Reference proteome</keyword>
<dbReference type="EMBL" id="BMKL01000001">
    <property type="protein sequence ID" value="GGD95410.1"/>
    <property type="molecule type" value="Genomic_DNA"/>
</dbReference>
<dbReference type="Gene3D" id="1.20.120.550">
    <property type="entry name" value="Membrane associated eicosanoid/glutathione metabolism-like domain"/>
    <property type="match status" value="1"/>
</dbReference>
<comment type="subcellular location">
    <subcellularLocation>
        <location evidence="1">Membrane</location>
    </subcellularLocation>
</comment>
<dbReference type="Proteomes" id="UP000619041">
    <property type="component" value="Unassembled WGS sequence"/>
</dbReference>
<evidence type="ECO:0008006" key="8">
    <source>
        <dbReference type="Google" id="ProtNLM"/>
    </source>
</evidence>
<feature type="transmembrane region" description="Helical" evidence="5">
    <location>
        <begin position="56"/>
        <end position="73"/>
    </location>
</feature>
<feature type="transmembrane region" description="Helical" evidence="5">
    <location>
        <begin position="6"/>
        <end position="25"/>
    </location>
</feature>
<dbReference type="InterPro" id="IPR001129">
    <property type="entry name" value="Membr-assoc_MAPEG"/>
</dbReference>
<dbReference type="Pfam" id="PF01124">
    <property type="entry name" value="MAPEG"/>
    <property type="match status" value="1"/>
</dbReference>
<evidence type="ECO:0000256" key="4">
    <source>
        <dbReference type="ARBA" id="ARBA00023136"/>
    </source>
</evidence>
<reference evidence="7" key="1">
    <citation type="journal article" date="2019" name="Int. J. Syst. Evol. Microbiol.">
        <title>The Global Catalogue of Microorganisms (GCM) 10K type strain sequencing project: providing services to taxonomists for standard genome sequencing and annotation.</title>
        <authorList>
            <consortium name="The Broad Institute Genomics Platform"/>
            <consortium name="The Broad Institute Genome Sequencing Center for Infectious Disease"/>
            <person name="Wu L."/>
            <person name="Ma J."/>
        </authorList>
    </citation>
    <scope>NUCLEOTIDE SEQUENCE [LARGE SCALE GENOMIC DNA]</scope>
    <source>
        <strain evidence="7">CGMCC 1.15959</strain>
    </source>
</reference>
<evidence type="ECO:0000256" key="5">
    <source>
        <dbReference type="SAM" id="Phobius"/>
    </source>
</evidence>
<gene>
    <name evidence="6" type="ORF">GCM10011515_14090</name>
</gene>
<dbReference type="PANTHER" id="PTHR35814:SF1">
    <property type="entry name" value="GLUTATHIONE S-TRANSFERASE-RELATED"/>
    <property type="match status" value="1"/>
</dbReference>
<keyword evidence="4 5" id="KW-0472">Membrane</keyword>
<protein>
    <recommendedName>
        <fullName evidence="8">MAPEG family protein</fullName>
    </recommendedName>
</protein>
<evidence type="ECO:0000256" key="3">
    <source>
        <dbReference type="ARBA" id="ARBA00022989"/>
    </source>
</evidence>
<comment type="caution">
    <text evidence="6">The sequence shown here is derived from an EMBL/GenBank/DDBJ whole genome shotgun (WGS) entry which is preliminary data.</text>
</comment>
<accession>A0ABQ1S8L5</accession>
<evidence type="ECO:0000313" key="7">
    <source>
        <dbReference type="Proteomes" id="UP000619041"/>
    </source>
</evidence>
<evidence type="ECO:0000313" key="6">
    <source>
        <dbReference type="EMBL" id="GGD95410.1"/>
    </source>
</evidence>
<evidence type="ECO:0000256" key="2">
    <source>
        <dbReference type="ARBA" id="ARBA00022692"/>
    </source>
</evidence>
<sequence>MGLMILPVTLTAAAAAAVINIWLSMRIGRLRMAHKISIGDDAGGPLTARMRAQLNFVENTAFVLVLIAAIELSGKGGLWLSWVAAIYMLGRVAHGLGMDGGALGKGRSIGTAITMLTQLGLAVVAVLIALGQF</sequence>